<dbReference type="SUPFAM" id="SSF160443">
    <property type="entry name" value="SMR domain-like"/>
    <property type="match status" value="1"/>
</dbReference>
<name>A0A5P9CL45_9VIBR</name>
<dbReference type="InterPro" id="IPR047688">
    <property type="entry name" value="Endonuc_SmrA"/>
</dbReference>
<dbReference type="AlphaFoldDB" id="A0A5P9CL45"/>
<sequence length="207" mass="23903">MYTNSIDLRPSYYLMPHDNESSLFQALMGDVTPLKQDTVEHPKSHNVTEAHIARREAAMWLDENDPQYLSLEHAPMLKPEDLIEFKRDGVQEGVYRKLRLGKYPIQARLDLHRISLKDARDALVKFLKQCIEMDIRSVLIVHGRGEKSNPPALMKSYLANWLTQIKDVQSAHSAQAFHGGTGAVYVMLRKSSEKKLDNRERHQKRRS</sequence>
<dbReference type="Pfam" id="PF01713">
    <property type="entry name" value="Smr"/>
    <property type="match status" value="1"/>
</dbReference>
<keyword evidence="2" id="KW-0540">Nuclease</keyword>
<evidence type="ECO:0000259" key="1">
    <source>
        <dbReference type="PROSITE" id="PS50828"/>
    </source>
</evidence>
<dbReference type="SMART" id="SM00463">
    <property type="entry name" value="SMR"/>
    <property type="match status" value="1"/>
</dbReference>
<dbReference type="Proteomes" id="UP000326936">
    <property type="component" value="Chromosome"/>
</dbReference>
<dbReference type="PANTHER" id="PTHR35562">
    <property type="entry name" value="DNA ENDONUCLEASE SMRA-RELATED"/>
    <property type="match status" value="1"/>
</dbReference>
<dbReference type="GO" id="GO:0004520">
    <property type="term" value="F:DNA endonuclease activity"/>
    <property type="evidence" value="ECO:0007669"/>
    <property type="project" value="TreeGrafter"/>
</dbReference>
<reference evidence="2 3" key="1">
    <citation type="submission" date="2019-10" db="EMBL/GenBank/DDBJ databases">
        <title>Complete genome sequence of Vibrio sp. strain THAF100, isolated from non-filtered water from the water column of tank 6 of a marine aquarium containing stony-coral fragments. Water maintained at 26 degree C.</title>
        <authorList>
            <person name="Ruckert C."/>
            <person name="Franco A."/>
            <person name="Kalinowski J."/>
            <person name="Glaeser S."/>
        </authorList>
    </citation>
    <scope>NUCLEOTIDE SEQUENCE [LARGE SCALE GENOMIC DNA]</scope>
    <source>
        <strain evidence="2 3">THAF100</strain>
    </source>
</reference>
<evidence type="ECO:0000313" key="2">
    <source>
        <dbReference type="EMBL" id="QFT26964.1"/>
    </source>
</evidence>
<dbReference type="PROSITE" id="PS50828">
    <property type="entry name" value="SMR"/>
    <property type="match status" value="1"/>
</dbReference>
<dbReference type="EC" id="3.1.-.-" evidence="2"/>
<dbReference type="PANTHER" id="PTHR35562:SF2">
    <property type="entry name" value="DNA ENDONUCLEASE SMRA-RELATED"/>
    <property type="match status" value="1"/>
</dbReference>
<gene>
    <name evidence="2" type="primary">smrA2</name>
    <name evidence="2" type="ORF">FIV01_11030</name>
</gene>
<keyword evidence="2" id="KW-0255">Endonuclease</keyword>
<keyword evidence="2" id="KW-0378">Hydrolase</keyword>
<dbReference type="GO" id="GO:0016787">
    <property type="term" value="F:hydrolase activity"/>
    <property type="evidence" value="ECO:0007669"/>
    <property type="project" value="UniProtKB-KW"/>
</dbReference>
<dbReference type="KEGG" id="vaq:FIV01_11030"/>
<keyword evidence="3" id="KW-1185">Reference proteome</keyword>
<dbReference type="InterPro" id="IPR036063">
    <property type="entry name" value="Smr_dom_sf"/>
</dbReference>
<dbReference type="EMBL" id="CP045350">
    <property type="protein sequence ID" value="QFT26964.1"/>
    <property type="molecule type" value="Genomic_DNA"/>
</dbReference>
<dbReference type="NCBIfam" id="NF033154">
    <property type="entry name" value="endonuc_SmrA"/>
    <property type="match status" value="1"/>
</dbReference>
<feature type="domain" description="Smr" evidence="1">
    <location>
        <begin position="109"/>
        <end position="189"/>
    </location>
</feature>
<proteinExistence type="predicted"/>
<dbReference type="InterPro" id="IPR002625">
    <property type="entry name" value="Smr_dom"/>
</dbReference>
<organism evidence="2 3">
    <name type="scientific">Vibrio aquimaris</name>
    <dbReference type="NCBI Taxonomy" id="2587862"/>
    <lineage>
        <taxon>Bacteria</taxon>
        <taxon>Pseudomonadati</taxon>
        <taxon>Pseudomonadota</taxon>
        <taxon>Gammaproteobacteria</taxon>
        <taxon>Vibrionales</taxon>
        <taxon>Vibrionaceae</taxon>
        <taxon>Vibrio</taxon>
    </lineage>
</organism>
<protein>
    <submittedName>
        <fullName evidence="2">Putative DNA endonuclease SmrA</fullName>
        <ecNumber evidence="2">3.1.-.-</ecNumber>
    </submittedName>
</protein>
<accession>A0A5P9CL45</accession>
<dbReference type="Gene3D" id="3.30.1370.110">
    <property type="match status" value="1"/>
</dbReference>
<evidence type="ECO:0000313" key="3">
    <source>
        <dbReference type="Proteomes" id="UP000326936"/>
    </source>
</evidence>